<feature type="signal peptide" evidence="5">
    <location>
        <begin position="1"/>
        <end position="28"/>
    </location>
</feature>
<dbReference type="GO" id="GO:0030313">
    <property type="term" value="C:cell envelope"/>
    <property type="evidence" value="ECO:0007669"/>
    <property type="project" value="UniProtKB-SubCell"/>
</dbReference>
<comment type="similarity">
    <text evidence="2">Belongs to the bacterial solute-binding protein 1 family.</text>
</comment>
<evidence type="ECO:0000256" key="3">
    <source>
        <dbReference type="ARBA" id="ARBA00022448"/>
    </source>
</evidence>
<evidence type="ECO:0000256" key="2">
    <source>
        <dbReference type="ARBA" id="ARBA00008520"/>
    </source>
</evidence>
<dbReference type="InterPro" id="IPR006059">
    <property type="entry name" value="SBP"/>
</dbReference>
<sequence length="446" mass="47128">MRTRPLVITAVVAVGALALAGCSSPAPSSTQNPDGTTTVTVRLWDETVAASYEESFAAFEKANSDIDVEVSVVPWDEYWTQLRTDVAGSTAADVFWVNSSSYAGYADSNNLVNIDEALGSNARGAWESSVVDQFTRDDVLWGVPQVYDAGIATYYNADLLEEAGVDPESLGSLVWSPDEDDDTFLDVAKKLTVDESGTRGDEKGFSGDKLAQYGTNIGNDLQAILLPYIGSNGGSFEDGEQFSFAEPASAQAFQYLVDAVNDAHVAPPGAETNADGDFSRDAFIDGKLALFQSGVYNLKNVADGADFDWGVVPMASGPKGRVSVTNGIVAAGNAQSEKQDQIKRVLSWMGSEEGNAYLGTSGSAVPAVTAAEDAFTSYWSGEDVDVTPFFDSVNGATPIPAPSSSHYEDGAAVFEPIFDQMFEGDREVGEALTQAQDLANVAVTDG</sequence>
<dbReference type="Gene3D" id="3.40.190.10">
    <property type="entry name" value="Periplasmic binding protein-like II"/>
    <property type="match status" value="1"/>
</dbReference>
<reference evidence="7" key="1">
    <citation type="submission" date="2017-02" db="EMBL/GenBank/DDBJ databases">
        <authorList>
            <person name="Dridi B."/>
        </authorList>
    </citation>
    <scope>NUCLEOTIDE SEQUENCE [LARGE SCALE GENOMIC DNA]</scope>
    <source>
        <strain evidence="7">EB411</strain>
    </source>
</reference>
<protein>
    <submittedName>
        <fullName evidence="6">Periplasmic sugar-binding lipoprotein UspC</fullName>
    </submittedName>
</protein>
<keyword evidence="4 5" id="KW-0732">Signal</keyword>
<evidence type="ECO:0000256" key="5">
    <source>
        <dbReference type="SAM" id="SignalP"/>
    </source>
</evidence>
<dbReference type="AlphaFoldDB" id="A0A1R4JN52"/>
<evidence type="ECO:0000256" key="4">
    <source>
        <dbReference type="ARBA" id="ARBA00022729"/>
    </source>
</evidence>
<dbReference type="InterPro" id="IPR050490">
    <property type="entry name" value="Bact_solute-bd_prot1"/>
</dbReference>
<dbReference type="OrthoDB" id="1650177at2"/>
<evidence type="ECO:0000313" key="7">
    <source>
        <dbReference type="Proteomes" id="UP000196778"/>
    </source>
</evidence>
<dbReference type="Pfam" id="PF01547">
    <property type="entry name" value="SBP_bac_1"/>
    <property type="match status" value="1"/>
</dbReference>
<name>A0A1R4JN52_9MICO</name>
<feature type="chain" id="PRO_5012458642" evidence="5">
    <location>
        <begin position="29"/>
        <end position="446"/>
    </location>
</feature>
<dbReference type="PROSITE" id="PS51257">
    <property type="entry name" value="PROKAR_LIPOPROTEIN"/>
    <property type="match status" value="1"/>
</dbReference>
<dbReference type="EMBL" id="FUKR01000048">
    <property type="protein sequence ID" value="SJN33354.1"/>
    <property type="molecule type" value="Genomic_DNA"/>
</dbReference>
<accession>A0A1R4JN52</accession>
<organism evidence="6 7">
    <name type="scientific">Mycetocola reblochoni REB411</name>
    <dbReference type="NCBI Taxonomy" id="1255698"/>
    <lineage>
        <taxon>Bacteria</taxon>
        <taxon>Bacillati</taxon>
        <taxon>Actinomycetota</taxon>
        <taxon>Actinomycetes</taxon>
        <taxon>Micrococcales</taxon>
        <taxon>Microbacteriaceae</taxon>
        <taxon>Mycetocola</taxon>
    </lineage>
</organism>
<keyword evidence="7" id="KW-1185">Reference proteome</keyword>
<comment type="subcellular location">
    <subcellularLocation>
        <location evidence="1">Cell envelope</location>
    </subcellularLocation>
</comment>
<dbReference type="PANTHER" id="PTHR43649">
    <property type="entry name" value="ARABINOSE-BINDING PROTEIN-RELATED"/>
    <property type="match status" value="1"/>
</dbReference>
<evidence type="ECO:0000313" key="6">
    <source>
        <dbReference type="EMBL" id="SJN33354.1"/>
    </source>
</evidence>
<evidence type="ECO:0000256" key="1">
    <source>
        <dbReference type="ARBA" id="ARBA00004196"/>
    </source>
</evidence>
<keyword evidence="3" id="KW-0813">Transport</keyword>
<dbReference type="CDD" id="cd13585">
    <property type="entry name" value="PBP2_TMBP_like"/>
    <property type="match status" value="1"/>
</dbReference>
<dbReference type="Proteomes" id="UP000196778">
    <property type="component" value="Unassembled WGS sequence"/>
</dbReference>
<proteinExistence type="inferred from homology"/>
<dbReference type="RefSeq" id="WP_087137217.1">
    <property type="nucleotide sequence ID" value="NZ_FUKR01000048.1"/>
</dbReference>
<gene>
    <name evidence="6" type="ORF">FM119_08375</name>
</gene>
<dbReference type="PANTHER" id="PTHR43649:SF31">
    <property type="entry name" value="SN-GLYCEROL-3-PHOSPHATE-BINDING PERIPLASMIC PROTEIN UGPB"/>
    <property type="match status" value="1"/>
</dbReference>
<dbReference type="SUPFAM" id="SSF53850">
    <property type="entry name" value="Periplasmic binding protein-like II"/>
    <property type="match status" value="1"/>
</dbReference>
<keyword evidence="6" id="KW-0449">Lipoprotein</keyword>